<evidence type="ECO:0000259" key="12">
    <source>
        <dbReference type="Pfam" id="PF03934"/>
    </source>
</evidence>
<dbReference type="InterPro" id="IPR045584">
    <property type="entry name" value="Pilin-like"/>
</dbReference>
<name>A0ABT5K624_9BURK</name>
<reference evidence="14 15" key="1">
    <citation type="submission" date="2022-10" db="EMBL/GenBank/DDBJ databases">
        <title>Janthinobacterium sp. hw3 Genome sequencing.</title>
        <authorList>
            <person name="Park S."/>
        </authorList>
    </citation>
    <scope>NUCLEOTIDE SEQUENCE [LARGE SCALE GENOMIC DNA]</scope>
    <source>
        <strain evidence="15">hw3</strain>
    </source>
</reference>
<dbReference type="InterPro" id="IPR049179">
    <property type="entry name" value="T2SSK_SAM-like_2nd"/>
</dbReference>
<dbReference type="InterPro" id="IPR038072">
    <property type="entry name" value="GspK_central_sf"/>
</dbReference>
<comment type="subcellular location">
    <subcellularLocation>
        <location evidence="1 10">Cell inner membrane</location>
    </subcellularLocation>
</comment>
<keyword evidence="7" id="KW-0653">Protein transport</keyword>
<proteinExistence type="inferred from homology"/>
<dbReference type="InterPro" id="IPR005628">
    <property type="entry name" value="GspK"/>
</dbReference>
<organism evidence="14 15">
    <name type="scientific">Janthinobacterium fluminis</name>
    <dbReference type="NCBI Taxonomy" id="2987524"/>
    <lineage>
        <taxon>Bacteria</taxon>
        <taxon>Pseudomonadati</taxon>
        <taxon>Pseudomonadota</taxon>
        <taxon>Betaproteobacteria</taxon>
        <taxon>Burkholderiales</taxon>
        <taxon>Oxalobacteraceae</taxon>
        <taxon>Janthinobacterium</taxon>
    </lineage>
</organism>
<comment type="caution">
    <text evidence="14">The sequence shown here is derived from an EMBL/GenBank/DDBJ whole genome shotgun (WGS) entry which is preliminary data.</text>
</comment>
<accession>A0ABT5K624</accession>
<feature type="domain" description="T2SS protein K first SAM-like" evidence="13">
    <location>
        <begin position="117"/>
        <end position="220"/>
    </location>
</feature>
<dbReference type="InterPro" id="IPR049031">
    <property type="entry name" value="T2SSK_SAM-like_1st"/>
</dbReference>
<dbReference type="Pfam" id="PF21687">
    <property type="entry name" value="T2SSK_1st"/>
    <property type="match status" value="1"/>
</dbReference>
<evidence type="ECO:0000256" key="7">
    <source>
        <dbReference type="ARBA" id="ARBA00022927"/>
    </source>
</evidence>
<keyword evidence="9 10" id="KW-0472">Membrane</keyword>
<dbReference type="Proteomes" id="UP001221208">
    <property type="component" value="Unassembled WGS sequence"/>
</dbReference>
<dbReference type="EMBL" id="JAQQXR010000013">
    <property type="protein sequence ID" value="MDC8760462.1"/>
    <property type="molecule type" value="Genomic_DNA"/>
</dbReference>
<evidence type="ECO:0000256" key="3">
    <source>
        <dbReference type="ARBA" id="ARBA00022448"/>
    </source>
</evidence>
<evidence type="ECO:0000313" key="14">
    <source>
        <dbReference type="EMBL" id="MDC8760462.1"/>
    </source>
</evidence>
<keyword evidence="4 10" id="KW-1003">Cell membrane</keyword>
<keyword evidence="15" id="KW-1185">Reference proteome</keyword>
<dbReference type="Gene3D" id="3.30.1300.30">
    <property type="entry name" value="GSPII I/J protein-like"/>
    <property type="match status" value="1"/>
</dbReference>
<evidence type="ECO:0000259" key="13">
    <source>
        <dbReference type="Pfam" id="PF21687"/>
    </source>
</evidence>
<sequence length="322" mass="35069">MRRPLRLARQRGVAVITALLLTTLTVTIVASLFWQQQVQVRSMENQRLHQQTKWILLGAIDLARFWLRQDNPSQTRLDGTWTTPVAETNLDQFVERERVEGESYAATLSGRATDAQARYNLANLAKNRVPDPVQVQVFGRLLANVQLDPALAQTAAAAVAATQKAAATADGDGGGKVAAGVPADGREPMDFLRVEDLLGVAGFTPAALERLRDFVIVLPKPSAINVNTAPAEVLAAAVVFSVSEAGALVSNRQRKPFNGMGDFMALIQGKTLLVPNEGVDIKSSYFLVDSQVRLDRAALDTQALIQRDSMTRTTTLVWVREN</sequence>
<evidence type="ECO:0000256" key="6">
    <source>
        <dbReference type="ARBA" id="ARBA00022692"/>
    </source>
</evidence>
<dbReference type="Pfam" id="PF03934">
    <property type="entry name" value="T2SSK"/>
    <property type="match status" value="1"/>
</dbReference>
<feature type="transmembrane region" description="Helical" evidence="11">
    <location>
        <begin position="12"/>
        <end position="34"/>
    </location>
</feature>
<dbReference type="Gene3D" id="1.10.40.60">
    <property type="entry name" value="EpsJ-like"/>
    <property type="match status" value="2"/>
</dbReference>
<dbReference type="PANTHER" id="PTHR38831:SF1">
    <property type="entry name" value="TYPE II SECRETION SYSTEM PROTEIN K-RELATED"/>
    <property type="match status" value="1"/>
</dbReference>
<dbReference type="SUPFAM" id="SSF158544">
    <property type="entry name" value="GspK insert domain-like"/>
    <property type="match status" value="1"/>
</dbReference>
<gene>
    <name evidence="14" type="primary">gspK</name>
    <name evidence="14" type="ORF">OIK44_22995</name>
</gene>
<dbReference type="PANTHER" id="PTHR38831">
    <property type="entry name" value="TYPE II SECRETION SYSTEM PROTEIN K"/>
    <property type="match status" value="1"/>
</dbReference>
<evidence type="ECO:0000256" key="2">
    <source>
        <dbReference type="ARBA" id="ARBA00007246"/>
    </source>
</evidence>
<keyword evidence="6 11" id="KW-0812">Transmembrane</keyword>
<evidence type="ECO:0000256" key="11">
    <source>
        <dbReference type="SAM" id="Phobius"/>
    </source>
</evidence>
<keyword evidence="3 10" id="KW-0813">Transport</keyword>
<evidence type="ECO:0000256" key="9">
    <source>
        <dbReference type="ARBA" id="ARBA00023136"/>
    </source>
</evidence>
<protein>
    <recommendedName>
        <fullName evidence="10">Type II secretion system protein K</fullName>
    </recommendedName>
</protein>
<evidence type="ECO:0000256" key="10">
    <source>
        <dbReference type="PIRNR" id="PIRNR002786"/>
    </source>
</evidence>
<keyword evidence="5 10" id="KW-0997">Cell inner membrane</keyword>
<dbReference type="PIRSF" id="PIRSF002786">
    <property type="entry name" value="XcpX"/>
    <property type="match status" value="1"/>
</dbReference>
<dbReference type="RefSeq" id="WP_273674261.1">
    <property type="nucleotide sequence ID" value="NZ_JAQQXR010000013.1"/>
</dbReference>
<evidence type="ECO:0000256" key="1">
    <source>
        <dbReference type="ARBA" id="ARBA00004533"/>
    </source>
</evidence>
<evidence type="ECO:0000256" key="8">
    <source>
        <dbReference type="ARBA" id="ARBA00022989"/>
    </source>
</evidence>
<dbReference type="NCBIfam" id="NF037980">
    <property type="entry name" value="T2SS_GspK"/>
    <property type="match status" value="1"/>
</dbReference>
<evidence type="ECO:0000313" key="15">
    <source>
        <dbReference type="Proteomes" id="UP001221208"/>
    </source>
</evidence>
<evidence type="ECO:0000256" key="5">
    <source>
        <dbReference type="ARBA" id="ARBA00022519"/>
    </source>
</evidence>
<dbReference type="SUPFAM" id="SSF54523">
    <property type="entry name" value="Pili subunits"/>
    <property type="match status" value="1"/>
</dbReference>
<keyword evidence="8 11" id="KW-1133">Transmembrane helix</keyword>
<feature type="domain" description="T2SS protein K second SAM-like" evidence="12">
    <location>
        <begin position="224"/>
        <end position="272"/>
    </location>
</feature>
<evidence type="ECO:0000256" key="4">
    <source>
        <dbReference type="ARBA" id="ARBA00022475"/>
    </source>
</evidence>
<comment type="similarity">
    <text evidence="2 10">Belongs to the GSP K family.</text>
</comment>